<evidence type="ECO:0000313" key="3">
    <source>
        <dbReference type="Proteomes" id="UP001612741"/>
    </source>
</evidence>
<protein>
    <recommendedName>
        <fullName evidence="4">DUF320 domain-containing protein</fullName>
    </recommendedName>
</protein>
<evidence type="ECO:0000256" key="1">
    <source>
        <dbReference type="SAM" id="SignalP"/>
    </source>
</evidence>
<gene>
    <name evidence="2" type="ORF">ACIBG2_14660</name>
</gene>
<dbReference type="RefSeq" id="WP_397081863.1">
    <property type="nucleotide sequence ID" value="NZ_JBITGY010000003.1"/>
</dbReference>
<evidence type="ECO:0008006" key="4">
    <source>
        <dbReference type="Google" id="ProtNLM"/>
    </source>
</evidence>
<dbReference type="Proteomes" id="UP001612741">
    <property type="component" value="Unassembled WGS sequence"/>
</dbReference>
<reference evidence="2 3" key="1">
    <citation type="submission" date="2024-10" db="EMBL/GenBank/DDBJ databases">
        <title>The Natural Products Discovery Center: Release of the First 8490 Sequenced Strains for Exploring Actinobacteria Biosynthetic Diversity.</title>
        <authorList>
            <person name="Kalkreuter E."/>
            <person name="Kautsar S.A."/>
            <person name="Yang D."/>
            <person name="Bader C.D."/>
            <person name="Teijaro C.N."/>
            <person name="Fluegel L."/>
            <person name="Davis C.M."/>
            <person name="Simpson J.R."/>
            <person name="Lauterbach L."/>
            <person name="Steele A.D."/>
            <person name="Gui C."/>
            <person name="Meng S."/>
            <person name="Li G."/>
            <person name="Viehrig K."/>
            <person name="Ye F."/>
            <person name="Su P."/>
            <person name="Kiefer A.F."/>
            <person name="Nichols A."/>
            <person name="Cepeda A.J."/>
            <person name="Yan W."/>
            <person name="Fan B."/>
            <person name="Jiang Y."/>
            <person name="Adhikari A."/>
            <person name="Zheng C.-J."/>
            <person name="Schuster L."/>
            <person name="Cowan T.M."/>
            <person name="Smanski M.J."/>
            <person name="Chevrette M.G."/>
            <person name="De Carvalho L.P.S."/>
            <person name="Shen B."/>
        </authorList>
    </citation>
    <scope>NUCLEOTIDE SEQUENCE [LARGE SCALE GENOMIC DNA]</scope>
    <source>
        <strain evidence="2 3">NPDC050545</strain>
    </source>
</reference>
<proteinExistence type="predicted"/>
<dbReference type="EMBL" id="JBITGY010000003">
    <property type="protein sequence ID" value="MFI6498630.1"/>
    <property type="molecule type" value="Genomic_DNA"/>
</dbReference>
<name>A0ABW7YRU4_9ACTN</name>
<accession>A0ABW7YRU4</accession>
<comment type="caution">
    <text evidence="2">The sequence shown here is derived from an EMBL/GenBank/DDBJ whole genome shotgun (WGS) entry which is preliminary data.</text>
</comment>
<organism evidence="2 3">
    <name type="scientific">Nonomuraea typhae</name>
    <dbReference type="NCBI Taxonomy" id="2603600"/>
    <lineage>
        <taxon>Bacteria</taxon>
        <taxon>Bacillati</taxon>
        <taxon>Actinomycetota</taxon>
        <taxon>Actinomycetes</taxon>
        <taxon>Streptosporangiales</taxon>
        <taxon>Streptosporangiaceae</taxon>
        <taxon>Nonomuraea</taxon>
    </lineage>
</organism>
<keyword evidence="1" id="KW-0732">Signal</keyword>
<feature type="signal peptide" evidence="1">
    <location>
        <begin position="1"/>
        <end position="26"/>
    </location>
</feature>
<feature type="chain" id="PRO_5045970361" description="DUF320 domain-containing protein" evidence="1">
    <location>
        <begin position="27"/>
        <end position="85"/>
    </location>
</feature>
<keyword evidence="3" id="KW-1185">Reference proteome</keyword>
<sequence length="85" mass="8271">MFKKLCVTGIVVAAAGTTLFVSPAAADSENGNSSWNVNSSQSGNNVNNVFAGNVGGGGATNVNNILGNAVTATNGSRAGVAADLD</sequence>
<evidence type="ECO:0000313" key="2">
    <source>
        <dbReference type="EMBL" id="MFI6498630.1"/>
    </source>
</evidence>